<comment type="similarity">
    <text evidence="1">Belongs to the type I cytokine receptor family. Type 3 subfamily.</text>
</comment>
<accession>A0A4Z2FI77</accession>
<evidence type="ECO:0000256" key="4">
    <source>
        <dbReference type="ARBA" id="ARBA00023180"/>
    </source>
</evidence>
<evidence type="ECO:0000256" key="2">
    <source>
        <dbReference type="ARBA" id="ARBA00022729"/>
    </source>
</evidence>
<reference evidence="6 7" key="1">
    <citation type="submission" date="2019-03" db="EMBL/GenBank/DDBJ databases">
        <title>First draft genome of Liparis tanakae, snailfish: a comprehensive survey of snailfish specific genes.</title>
        <authorList>
            <person name="Kim W."/>
            <person name="Song I."/>
            <person name="Jeong J.-H."/>
            <person name="Kim D."/>
            <person name="Kim S."/>
            <person name="Ryu S."/>
            <person name="Song J.Y."/>
            <person name="Lee S.K."/>
        </authorList>
    </citation>
    <scope>NUCLEOTIDE SEQUENCE [LARGE SCALE GENOMIC DNA]</scope>
    <source>
        <tissue evidence="6">Muscle</tissue>
    </source>
</reference>
<dbReference type="GO" id="GO:0016020">
    <property type="term" value="C:membrane"/>
    <property type="evidence" value="ECO:0007669"/>
    <property type="project" value="InterPro"/>
</dbReference>
<protein>
    <submittedName>
        <fullName evidence="6">Interleukin-27 subunit beta</fullName>
    </submittedName>
</protein>
<dbReference type="Pfam" id="PF00041">
    <property type="entry name" value="fn3"/>
    <property type="match status" value="1"/>
</dbReference>
<dbReference type="InterPro" id="IPR003530">
    <property type="entry name" value="Hematopoietin_rcpt_L_F3_CS"/>
</dbReference>
<dbReference type="AlphaFoldDB" id="A0A4Z2FI77"/>
<dbReference type="OrthoDB" id="6381660at2759"/>
<dbReference type="Proteomes" id="UP000314294">
    <property type="component" value="Unassembled WGS sequence"/>
</dbReference>
<dbReference type="InterPro" id="IPR013783">
    <property type="entry name" value="Ig-like_fold"/>
</dbReference>
<dbReference type="GO" id="GO:0004896">
    <property type="term" value="F:cytokine receptor activity"/>
    <property type="evidence" value="ECO:0007669"/>
    <property type="project" value="InterPro"/>
</dbReference>
<dbReference type="InterPro" id="IPR003961">
    <property type="entry name" value="FN3_dom"/>
</dbReference>
<evidence type="ECO:0000313" key="7">
    <source>
        <dbReference type="Proteomes" id="UP000314294"/>
    </source>
</evidence>
<name>A0A4Z2FI77_9TELE</name>
<dbReference type="PROSITE" id="PS50853">
    <property type="entry name" value="FN3"/>
    <property type="match status" value="1"/>
</dbReference>
<keyword evidence="4" id="KW-0325">Glycoprotein</keyword>
<dbReference type="CDD" id="cd00063">
    <property type="entry name" value="FN3"/>
    <property type="match status" value="1"/>
</dbReference>
<evidence type="ECO:0000313" key="6">
    <source>
        <dbReference type="EMBL" id="TNN40002.1"/>
    </source>
</evidence>
<comment type="caution">
    <text evidence="6">The sequence shown here is derived from an EMBL/GenBank/DDBJ whole genome shotgun (WGS) entry which is preliminary data.</text>
</comment>
<dbReference type="InterPro" id="IPR036116">
    <property type="entry name" value="FN3_sf"/>
</dbReference>
<keyword evidence="3" id="KW-0677">Repeat</keyword>
<evidence type="ECO:0000259" key="5">
    <source>
        <dbReference type="PROSITE" id="PS50853"/>
    </source>
</evidence>
<organism evidence="6 7">
    <name type="scientific">Liparis tanakae</name>
    <name type="common">Tanaka's snailfish</name>
    <dbReference type="NCBI Taxonomy" id="230148"/>
    <lineage>
        <taxon>Eukaryota</taxon>
        <taxon>Metazoa</taxon>
        <taxon>Chordata</taxon>
        <taxon>Craniata</taxon>
        <taxon>Vertebrata</taxon>
        <taxon>Euteleostomi</taxon>
        <taxon>Actinopterygii</taxon>
        <taxon>Neopterygii</taxon>
        <taxon>Teleostei</taxon>
        <taxon>Neoteleostei</taxon>
        <taxon>Acanthomorphata</taxon>
        <taxon>Eupercaria</taxon>
        <taxon>Perciformes</taxon>
        <taxon>Cottioidei</taxon>
        <taxon>Cottales</taxon>
        <taxon>Liparidae</taxon>
        <taxon>Liparis</taxon>
    </lineage>
</organism>
<proteinExistence type="inferred from homology"/>
<dbReference type="SUPFAM" id="SSF49265">
    <property type="entry name" value="Fibronectin type III"/>
    <property type="match status" value="1"/>
</dbReference>
<dbReference type="EMBL" id="SRLO01001227">
    <property type="protein sequence ID" value="TNN40002.1"/>
    <property type="molecule type" value="Genomic_DNA"/>
</dbReference>
<dbReference type="PANTHER" id="PTHR48483:SF2">
    <property type="entry name" value="INTERLEUKIN-27 SUBUNIT BETA"/>
    <property type="match status" value="1"/>
</dbReference>
<keyword evidence="2" id="KW-0732">Signal</keyword>
<feature type="domain" description="Fibronectin type-III" evidence="5">
    <location>
        <begin position="10"/>
        <end position="112"/>
    </location>
</feature>
<gene>
    <name evidence="6" type="primary">EBI3</name>
    <name evidence="6" type="ORF">EYF80_049831</name>
</gene>
<dbReference type="InterPro" id="IPR053073">
    <property type="entry name" value="IL11/IL27_subunit_beta"/>
</dbReference>
<sequence>MLEDIVKPDPPVEVRVSPPGTSGLLVEWSPPPTWTNLDIFPLKYQIRCRWEIHGSQKSATLGPFESTRVELKGLASGRTYRFQVCAQDLLGLKEGGLGRCAWNLSGLYVPGPGAHEEEEEEEEGEKEEEWGLPVRFWIEKEGWRRRYTSGSVLPYLAGPGLRA</sequence>
<dbReference type="PROSITE" id="PS01354">
    <property type="entry name" value="HEMATOPO_REC_L_F3"/>
    <property type="match status" value="1"/>
</dbReference>
<dbReference type="Gene3D" id="2.60.40.10">
    <property type="entry name" value="Immunoglobulins"/>
    <property type="match status" value="1"/>
</dbReference>
<dbReference type="SMART" id="SM00060">
    <property type="entry name" value="FN3"/>
    <property type="match status" value="1"/>
</dbReference>
<dbReference type="PANTHER" id="PTHR48483">
    <property type="entry name" value="INTERLEUKIN-27 SUBUNIT BETA"/>
    <property type="match status" value="1"/>
</dbReference>
<evidence type="ECO:0000256" key="3">
    <source>
        <dbReference type="ARBA" id="ARBA00022737"/>
    </source>
</evidence>
<keyword evidence="7" id="KW-1185">Reference proteome</keyword>
<evidence type="ECO:0000256" key="1">
    <source>
        <dbReference type="ARBA" id="ARBA00010890"/>
    </source>
</evidence>